<dbReference type="Proteomes" id="UP000026961">
    <property type="component" value="Chromosome 11"/>
</dbReference>
<keyword evidence="2" id="KW-1185">Reference proteome</keyword>
<dbReference type="STRING" id="40148.A0A0E0BLD0"/>
<sequence length="135" mass="15240">MIDALCSGLGTLKYLVASSLSEACNNSVLLLRPRGCGKAAIRLNGMLHSDDNCATKASSDDNTEFMIDMLRCGAMMRKIDTEDRHQWHLMYGPVGSVESHKEEEVWFIKHLHQSGRAWERPKLMFDLKQTGSFLH</sequence>
<dbReference type="EnsemblPlants" id="OGLUM11G19720.1">
    <property type="protein sequence ID" value="OGLUM11G19720.1"/>
    <property type="gene ID" value="OGLUM11G19720"/>
</dbReference>
<dbReference type="HOGENOM" id="CLU_156152_0_0_1"/>
<reference evidence="1" key="1">
    <citation type="submission" date="2015-04" db="UniProtKB">
        <authorList>
            <consortium name="EnsemblPlants"/>
        </authorList>
    </citation>
    <scope>IDENTIFICATION</scope>
</reference>
<dbReference type="Gramene" id="OGLUM11G19720.1">
    <property type="protein sequence ID" value="OGLUM11G19720.1"/>
    <property type="gene ID" value="OGLUM11G19720"/>
</dbReference>
<reference evidence="1" key="2">
    <citation type="submission" date="2018-05" db="EMBL/GenBank/DDBJ databases">
        <title>OgluRS3 (Oryza glumaepatula Reference Sequence Version 3).</title>
        <authorList>
            <person name="Zhang J."/>
            <person name="Kudrna D."/>
            <person name="Lee S."/>
            <person name="Talag J."/>
            <person name="Welchert J."/>
            <person name="Wing R.A."/>
        </authorList>
    </citation>
    <scope>NUCLEOTIDE SEQUENCE [LARGE SCALE GENOMIC DNA]</scope>
</reference>
<proteinExistence type="predicted"/>
<accession>A0A0E0BLD0</accession>
<dbReference type="AlphaFoldDB" id="A0A0E0BLD0"/>
<organism evidence="1">
    <name type="scientific">Oryza glumipatula</name>
    <dbReference type="NCBI Taxonomy" id="40148"/>
    <lineage>
        <taxon>Eukaryota</taxon>
        <taxon>Viridiplantae</taxon>
        <taxon>Streptophyta</taxon>
        <taxon>Embryophyta</taxon>
        <taxon>Tracheophyta</taxon>
        <taxon>Spermatophyta</taxon>
        <taxon>Magnoliopsida</taxon>
        <taxon>Liliopsida</taxon>
        <taxon>Poales</taxon>
        <taxon>Poaceae</taxon>
        <taxon>BOP clade</taxon>
        <taxon>Oryzoideae</taxon>
        <taxon>Oryzeae</taxon>
        <taxon>Oryzinae</taxon>
        <taxon>Oryza</taxon>
    </lineage>
</organism>
<protein>
    <submittedName>
        <fullName evidence="1">Uncharacterized protein</fullName>
    </submittedName>
</protein>
<evidence type="ECO:0000313" key="1">
    <source>
        <dbReference type="EnsemblPlants" id="OGLUM11G19720.1"/>
    </source>
</evidence>
<evidence type="ECO:0000313" key="2">
    <source>
        <dbReference type="Proteomes" id="UP000026961"/>
    </source>
</evidence>
<name>A0A0E0BLD0_9ORYZ</name>